<dbReference type="InterPro" id="IPR012340">
    <property type="entry name" value="NA-bd_OB-fold"/>
</dbReference>
<dbReference type="Pfam" id="PF17207">
    <property type="entry name" value="MCM_OB"/>
    <property type="match status" value="1"/>
</dbReference>
<evidence type="ECO:0000259" key="18">
    <source>
        <dbReference type="PROSITE" id="PS50051"/>
    </source>
</evidence>
<keyword evidence="15" id="KW-0131">Cell cycle</keyword>
<dbReference type="FunFam" id="2.20.28.10:FF:000002">
    <property type="entry name" value="DNA helicase"/>
    <property type="match status" value="1"/>
</dbReference>
<keyword evidence="9" id="KW-0378">Hydrolase</keyword>
<dbReference type="SUPFAM" id="SSF50249">
    <property type="entry name" value="Nucleic acid-binding proteins"/>
    <property type="match status" value="1"/>
</dbReference>
<dbReference type="GO" id="GO:0017116">
    <property type="term" value="F:single-stranded DNA helicase activity"/>
    <property type="evidence" value="ECO:0007669"/>
    <property type="project" value="TreeGrafter"/>
</dbReference>
<dbReference type="GO" id="GO:0003697">
    <property type="term" value="F:single-stranded DNA binding"/>
    <property type="evidence" value="ECO:0007669"/>
    <property type="project" value="TreeGrafter"/>
</dbReference>
<keyword evidence="13" id="KW-0238">DNA-binding</keyword>
<keyword evidence="7" id="KW-0547">Nucleotide-binding</keyword>
<reference evidence="20" key="1">
    <citation type="submission" date="2011-02" db="EMBL/GenBank/DDBJ databases">
        <title>The Genome Sequence of Capsaspora owczarzaki ATCC 30864.</title>
        <authorList>
            <person name="Russ C."/>
            <person name="Cuomo C."/>
            <person name="Burger G."/>
            <person name="Gray M.W."/>
            <person name="Holland P.W.H."/>
            <person name="King N."/>
            <person name="Lang F.B.F."/>
            <person name="Roger A.J."/>
            <person name="Ruiz-Trillo I."/>
            <person name="Young S.K."/>
            <person name="Zeng Q."/>
            <person name="Gargeya S."/>
            <person name="Alvarado L."/>
            <person name="Berlin A."/>
            <person name="Chapman S.B."/>
            <person name="Chen Z."/>
            <person name="Freedman E."/>
            <person name="Gellesch M."/>
            <person name="Goldberg J."/>
            <person name="Griggs A."/>
            <person name="Gujja S."/>
            <person name="Heilman E."/>
            <person name="Heiman D."/>
            <person name="Howarth C."/>
            <person name="Mehta T."/>
            <person name="Neiman D."/>
            <person name="Pearson M."/>
            <person name="Roberts A."/>
            <person name="Saif S."/>
            <person name="Shea T."/>
            <person name="Shenoy N."/>
            <person name="Sisk P."/>
            <person name="Stolte C."/>
            <person name="Sykes S."/>
            <person name="White J."/>
            <person name="Yandava C."/>
            <person name="Haas B."/>
            <person name="Nusbaum C."/>
            <person name="Birren B."/>
        </authorList>
    </citation>
    <scope>NUCLEOTIDE SEQUENCE</scope>
    <source>
        <strain evidence="20">ATCC 30864</strain>
    </source>
</reference>
<feature type="domain" description="MCM C-terminal AAA(+) ATPase" evidence="18">
    <location>
        <begin position="540"/>
        <end position="746"/>
    </location>
</feature>
<dbReference type="CDD" id="cd17753">
    <property type="entry name" value="MCM2"/>
    <property type="match status" value="1"/>
</dbReference>
<dbReference type="PROSITE" id="PS00847">
    <property type="entry name" value="MCM_1"/>
    <property type="match status" value="1"/>
</dbReference>
<dbReference type="PANTHER" id="PTHR11630:SF44">
    <property type="entry name" value="DNA REPLICATION LICENSING FACTOR MCM2"/>
    <property type="match status" value="1"/>
</dbReference>
<keyword evidence="10" id="KW-0347">Helicase</keyword>
<dbReference type="OrthoDB" id="844at2759"/>
<dbReference type="SMART" id="SM00350">
    <property type="entry name" value="MCM"/>
    <property type="match status" value="1"/>
</dbReference>
<evidence type="ECO:0000313" key="20">
    <source>
        <dbReference type="Proteomes" id="UP000008743"/>
    </source>
</evidence>
<dbReference type="InterPro" id="IPR008045">
    <property type="entry name" value="MCM2"/>
</dbReference>
<dbReference type="FunCoup" id="A0A0D2VQB2">
    <property type="interactions" value="530"/>
</dbReference>
<keyword evidence="6" id="KW-0479">Metal-binding</keyword>
<name>A0A0D2VQB2_CAPO3</name>
<protein>
    <recommendedName>
        <fullName evidence="4">DNA replication licensing factor MCM2</fullName>
        <ecNumber evidence="3">3.6.4.12</ecNumber>
    </recommendedName>
    <alternativeName>
        <fullName evidence="16">DNA replication licensing factor mcm2</fullName>
    </alternativeName>
</protein>
<organism evidence="19 20">
    <name type="scientific">Capsaspora owczarzaki (strain ATCC 30864)</name>
    <dbReference type="NCBI Taxonomy" id="595528"/>
    <lineage>
        <taxon>Eukaryota</taxon>
        <taxon>Filasterea</taxon>
        <taxon>Capsaspora</taxon>
    </lineage>
</organism>
<sequence length="982" mass="109907">MSGSYPGSSPGASSPRSASSPGGSSTRSGGGSARRTAARNARSQSSPMNTSSGGGSRRYRRSAASGSSRGTPRSSARSLGGGGDDGDEDDDLPPFTDDQSDLPSDGAEEAEEDMRAGFDDAEPNDLDEDDEDGEDLLVNAEDDYRRVDALDTYEQAGLSSGEYEEMSLDARRQAERENTRRERQRARRDGRLPAALMDEESDEDEEDEFGAPRRRRIAERAARGEILSETVEETPPVANLEDYKGFKLREWVSMRGPREEIKRRFRLFLTASVDHRGNNIHAERIRHMCAMNAESLVISYKDLVREQQILAVFVADAPLEVLKIFDEVARDVVLTSFPNYDRIHSEIHVRIAELPVVDQLRDIRHTYINALIKVRGVITRRTSVLPQLKYVKYDCIKCGSVLGPFFQDQDAAEITIGSCPSCQSQGPFRINVEQTVYRNYQRITLQESPGSVPAGRLPRQKDVVLLWDLIDSCKPGDEVEITGIYRTNFDAALNITNGFPVFSTMIEANYVTTNEDSFSHFNLTDEDVKEIRALGRDPRIGERIIRSIAPSIYGHEDVKTAIALSMFGGQPKDPGNRHRVRGDINVLVLGDPGTAKSQVLKYVEKTAHRVVFTTGQGASAVGLTASVHRDPIMREWTLEGGALVLADKGICLIDEFDKMNDQDRTSIHEAMEQQSISISKAGIVTTLQARCAVIAAANPVRGRYDPSETFSGNVDLTEPILSRFDILCVVKDTVDPIADENLARFVIGSHVRSHPEVPFINAREDPSRAQLQSALDAANALAPAVDEDKDAIPQAMLKKYIIFAKQNVRPKLRDVDEDKLAKLYADLRRESMTTGSIPITVRFVESMIRMSEAHARMHLREFVNEDDVNMAVRVALESFISTQKFSVMKTLSKSFSKYITYRKDNNELLFYILQQLLRDTIAYNRRRRAEEPAVRVLIDLEDFEIKARNLNIHDLRAFYSSDLFARNNFTLDRTKRVIVKTF</sequence>
<dbReference type="PROSITE" id="PS50051">
    <property type="entry name" value="MCM_2"/>
    <property type="match status" value="1"/>
</dbReference>
<dbReference type="GO" id="GO:0008270">
    <property type="term" value="F:zinc ion binding"/>
    <property type="evidence" value="ECO:0007669"/>
    <property type="project" value="UniProtKB-KW"/>
</dbReference>
<evidence type="ECO:0000256" key="14">
    <source>
        <dbReference type="ARBA" id="ARBA00023242"/>
    </source>
</evidence>
<dbReference type="Pfam" id="PF12619">
    <property type="entry name" value="MCM2_N"/>
    <property type="match status" value="1"/>
</dbReference>
<feature type="region of interest" description="Disordered" evidence="17">
    <location>
        <begin position="1"/>
        <end position="215"/>
    </location>
</feature>
<proteinExistence type="inferred from homology"/>
<feature type="compositionally biased region" description="Low complexity" evidence="17">
    <location>
        <begin position="1"/>
        <end position="46"/>
    </location>
</feature>
<dbReference type="InterPro" id="IPR027925">
    <property type="entry name" value="MCM_N"/>
</dbReference>
<dbReference type="Gene3D" id="2.40.50.140">
    <property type="entry name" value="Nucleic acid-binding proteins"/>
    <property type="match status" value="1"/>
</dbReference>
<keyword evidence="5" id="KW-0235">DNA replication</keyword>
<evidence type="ECO:0000256" key="11">
    <source>
        <dbReference type="ARBA" id="ARBA00022833"/>
    </source>
</evidence>
<evidence type="ECO:0000256" key="16">
    <source>
        <dbReference type="ARBA" id="ARBA00074927"/>
    </source>
</evidence>
<dbReference type="Gene3D" id="2.20.28.10">
    <property type="match status" value="1"/>
</dbReference>
<dbReference type="eggNOG" id="KOG0477">
    <property type="taxonomic scope" value="Eukaryota"/>
</dbReference>
<evidence type="ECO:0000256" key="17">
    <source>
        <dbReference type="SAM" id="MobiDB-lite"/>
    </source>
</evidence>
<accession>A0A0D2VQB2</accession>
<evidence type="ECO:0000256" key="5">
    <source>
        <dbReference type="ARBA" id="ARBA00022705"/>
    </source>
</evidence>
<dbReference type="Pfam" id="PF17855">
    <property type="entry name" value="MCM_lid"/>
    <property type="match status" value="1"/>
</dbReference>
<dbReference type="Pfam" id="PF00493">
    <property type="entry name" value="MCM"/>
    <property type="match status" value="1"/>
</dbReference>
<dbReference type="Pfam" id="PF23669">
    <property type="entry name" value="WHD_MCM2"/>
    <property type="match status" value="1"/>
</dbReference>
<evidence type="ECO:0000256" key="4">
    <source>
        <dbReference type="ARBA" id="ARBA00018925"/>
    </source>
</evidence>
<dbReference type="PhylomeDB" id="A0A0D2VQB2"/>
<dbReference type="InParanoid" id="A0A0D2VQB2"/>
<keyword evidence="12" id="KW-0067">ATP-binding</keyword>
<dbReference type="PRINTS" id="PR01657">
    <property type="entry name" value="MCMFAMILY"/>
</dbReference>
<dbReference type="PANTHER" id="PTHR11630">
    <property type="entry name" value="DNA REPLICATION LICENSING FACTOR MCM FAMILY MEMBER"/>
    <property type="match status" value="1"/>
</dbReference>
<evidence type="ECO:0000256" key="6">
    <source>
        <dbReference type="ARBA" id="ARBA00022723"/>
    </source>
</evidence>
<dbReference type="GO" id="GO:1902975">
    <property type="term" value="P:mitotic DNA replication initiation"/>
    <property type="evidence" value="ECO:0007669"/>
    <property type="project" value="TreeGrafter"/>
</dbReference>
<evidence type="ECO:0000256" key="15">
    <source>
        <dbReference type="ARBA" id="ARBA00023306"/>
    </source>
</evidence>
<comment type="subcellular location">
    <subcellularLocation>
        <location evidence="1">Nucleus</location>
    </subcellularLocation>
</comment>
<dbReference type="InterPro" id="IPR031327">
    <property type="entry name" value="MCM"/>
</dbReference>
<dbReference type="FunFam" id="3.40.50.300:FF:000138">
    <property type="entry name" value="DNA helicase"/>
    <property type="match status" value="1"/>
</dbReference>
<evidence type="ECO:0000313" key="19">
    <source>
        <dbReference type="EMBL" id="KJE92812.1"/>
    </source>
</evidence>
<dbReference type="PRINTS" id="PR01658">
    <property type="entry name" value="MCMPROTEIN2"/>
</dbReference>
<dbReference type="GO" id="GO:0016787">
    <property type="term" value="F:hydrolase activity"/>
    <property type="evidence" value="ECO:0007669"/>
    <property type="project" value="UniProtKB-KW"/>
</dbReference>
<dbReference type="InterPro" id="IPR027417">
    <property type="entry name" value="P-loop_NTPase"/>
</dbReference>
<keyword evidence="8" id="KW-0863">Zinc-finger</keyword>
<evidence type="ECO:0000256" key="3">
    <source>
        <dbReference type="ARBA" id="ARBA00012551"/>
    </source>
</evidence>
<evidence type="ECO:0000256" key="13">
    <source>
        <dbReference type="ARBA" id="ARBA00023125"/>
    </source>
</evidence>
<dbReference type="EMBL" id="KE346364">
    <property type="protein sequence ID" value="KJE92812.1"/>
    <property type="molecule type" value="Genomic_DNA"/>
</dbReference>
<feature type="compositionally biased region" description="Acidic residues" evidence="17">
    <location>
        <begin position="197"/>
        <end position="209"/>
    </location>
</feature>
<keyword evidence="20" id="KW-1185">Reference proteome</keyword>
<evidence type="ECO:0000256" key="10">
    <source>
        <dbReference type="ARBA" id="ARBA00022806"/>
    </source>
</evidence>
<dbReference type="InterPro" id="IPR018525">
    <property type="entry name" value="MCM_CS"/>
</dbReference>
<gene>
    <name evidence="19" type="ORF">CAOG_003712</name>
</gene>
<dbReference type="InterPro" id="IPR041562">
    <property type="entry name" value="MCM_lid"/>
</dbReference>
<feature type="compositionally biased region" description="Acidic residues" evidence="17">
    <location>
        <begin position="119"/>
        <end position="135"/>
    </location>
</feature>
<evidence type="ECO:0000256" key="9">
    <source>
        <dbReference type="ARBA" id="ARBA00022801"/>
    </source>
</evidence>
<evidence type="ECO:0000256" key="7">
    <source>
        <dbReference type="ARBA" id="ARBA00022741"/>
    </source>
</evidence>
<keyword evidence="11" id="KW-0862">Zinc</keyword>
<dbReference type="GO" id="GO:0042555">
    <property type="term" value="C:MCM complex"/>
    <property type="evidence" value="ECO:0007669"/>
    <property type="project" value="InterPro"/>
</dbReference>
<dbReference type="Gene3D" id="3.30.1640.10">
    <property type="entry name" value="mini-chromosome maintenance (MCM) complex, chain A, domain 1"/>
    <property type="match status" value="1"/>
</dbReference>
<dbReference type="Gene3D" id="3.40.50.300">
    <property type="entry name" value="P-loop containing nucleotide triphosphate hydrolases"/>
    <property type="match status" value="1"/>
</dbReference>
<comment type="similarity">
    <text evidence="2">Belongs to the MCM family.</text>
</comment>
<dbReference type="Proteomes" id="UP000008743">
    <property type="component" value="Unassembled WGS sequence"/>
</dbReference>
<dbReference type="InterPro" id="IPR001208">
    <property type="entry name" value="MCM_dom"/>
</dbReference>
<keyword evidence="14" id="KW-0539">Nucleus</keyword>
<evidence type="ECO:0000256" key="2">
    <source>
        <dbReference type="ARBA" id="ARBA00008010"/>
    </source>
</evidence>
<dbReference type="InterPro" id="IPR059098">
    <property type="entry name" value="WHD_MCM2"/>
</dbReference>
<evidence type="ECO:0000256" key="12">
    <source>
        <dbReference type="ARBA" id="ARBA00022840"/>
    </source>
</evidence>
<dbReference type="EC" id="3.6.4.12" evidence="3"/>
<dbReference type="SUPFAM" id="SSF52540">
    <property type="entry name" value="P-loop containing nucleoside triphosphate hydrolases"/>
    <property type="match status" value="1"/>
</dbReference>
<feature type="compositionally biased region" description="Basic and acidic residues" evidence="17">
    <location>
        <begin position="168"/>
        <end position="191"/>
    </location>
</feature>
<dbReference type="InterPro" id="IPR033762">
    <property type="entry name" value="MCM_OB"/>
</dbReference>
<dbReference type="GO" id="GO:0000727">
    <property type="term" value="P:double-strand break repair via break-induced replication"/>
    <property type="evidence" value="ECO:0007669"/>
    <property type="project" value="TreeGrafter"/>
</dbReference>
<dbReference type="GO" id="GO:0005634">
    <property type="term" value="C:nucleus"/>
    <property type="evidence" value="ECO:0007669"/>
    <property type="project" value="UniProtKB-SubCell"/>
</dbReference>
<evidence type="ECO:0000256" key="1">
    <source>
        <dbReference type="ARBA" id="ARBA00004123"/>
    </source>
</evidence>
<feature type="compositionally biased region" description="Low complexity" evidence="17">
    <location>
        <begin position="62"/>
        <end position="78"/>
    </location>
</feature>
<dbReference type="RefSeq" id="XP_004363440.2">
    <property type="nucleotide sequence ID" value="XM_004363383.2"/>
</dbReference>
<dbReference type="Pfam" id="PF14551">
    <property type="entry name" value="MCM_N"/>
    <property type="match status" value="1"/>
</dbReference>
<dbReference type="GO" id="GO:0043138">
    <property type="term" value="F:3'-5' DNA helicase activity"/>
    <property type="evidence" value="ECO:0007669"/>
    <property type="project" value="TreeGrafter"/>
</dbReference>
<dbReference type="STRING" id="595528.A0A0D2VQB2"/>
<dbReference type="GO" id="GO:0005524">
    <property type="term" value="F:ATP binding"/>
    <property type="evidence" value="ECO:0007669"/>
    <property type="project" value="UniProtKB-KW"/>
</dbReference>
<evidence type="ECO:0000256" key="8">
    <source>
        <dbReference type="ARBA" id="ARBA00022771"/>
    </source>
</evidence>
<dbReference type="AlphaFoldDB" id="A0A0D2VQB2"/>